<name>A0A061R110_9CHLO</name>
<dbReference type="EMBL" id="GBEZ01020042">
    <property type="protein sequence ID" value="JAC66592.1"/>
    <property type="molecule type" value="Transcribed_RNA"/>
</dbReference>
<organism evidence="1">
    <name type="scientific">Tetraselmis sp. GSL018</name>
    <dbReference type="NCBI Taxonomy" id="582737"/>
    <lineage>
        <taxon>Eukaryota</taxon>
        <taxon>Viridiplantae</taxon>
        <taxon>Chlorophyta</taxon>
        <taxon>core chlorophytes</taxon>
        <taxon>Chlorodendrophyceae</taxon>
        <taxon>Chlorodendrales</taxon>
        <taxon>Chlorodendraceae</taxon>
        <taxon>Tetraselmis</taxon>
    </lineage>
</organism>
<protein>
    <submittedName>
        <fullName evidence="1">Uncharacterized protein</fullName>
    </submittedName>
</protein>
<gene>
    <name evidence="1" type="ORF">TSPGSL018_13266</name>
</gene>
<feature type="non-terminal residue" evidence="1">
    <location>
        <position position="1"/>
    </location>
</feature>
<sequence length="212" mass="23863">TTQNTEHVARQKGDLVATDCVDNTKEYPTNNNRIDCRFLMVSPNMSDCEKLSNAFQTIADVTKNFQFPASANADARFDRLEALLGELKTDMQNRQTDMQNRQTDMQNRQTDMQKSIDTILIEIQRVESLASARSRNAVSTLSDKLCFPRGVGGLMPDQLGAISTYDLVELNRWQLKPYLEFYGLAGHNKGEEVKNLLQYLGCRYGEGIGLGP</sequence>
<reference evidence="1" key="1">
    <citation type="submission" date="2014-05" db="EMBL/GenBank/DDBJ databases">
        <title>The transcriptome of the halophilic microalga Tetraselmis sp. GSL018 isolated from the Great Salt Lake, Utah.</title>
        <authorList>
            <person name="Jinkerson R.E."/>
            <person name="D'Adamo S."/>
            <person name="Posewitz M.C."/>
        </authorList>
    </citation>
    <scope>NUCLEOTIDE SEQUENCE</scope>
    <source>
        <strain evidence="1">GSL018</strain>
    </source>
</reference>
<evidence type="ECO:0000313" key="1">
    <source>
        <dbReference type="EMBL" id="JAC66592.1"/>
    </source>
</evidence>
<proteinExistence type="predicted"/>
<dbReference type="AlphaFoldDB" id="A0A061R110"/>
<accession>A0A061R110</accession>